<evidence type="ECO:0000256" key="1">
    <source>
        <dbReference type="SAM" id="MobiDB-lite"/>
    </source>
</evidence>
<feature type="region of interest" description="Disordered" evidence="1">
    <location>
        <begin position="1"/>
        <end position="30"/>
    </location>
</feature>
<reference evidence="2" key="1">
    <citation type="submission" date="2022-12" db="EMBL/GenBank/DDBJ databases">
        <title>Genome assemblies of Blomia tropicalis.</title>
        <authorList>
            <person name="Cui Y."/>
        </authorList>
    </citation>
    <scope>NUCLEOTIDE SEQUENCE</scope>
    <source>
        <tissue evidence="2">Adult mites</tissue>
    </source>
</reference>
<sequence length="167" mass="19210">MENQQNEKIDSDSKNHKIQKNTSQNSSFSRSPEKRFFANLGRDFFQYEGSWSIWENVVGHSLSQTETKSLGEKIRNYDSAQKYVFAGLIAEHGLIEAFEMEPITDEETREANLHVQPIIQRTFTSVGCQTDIYQLPDGTLCDQQRKRRIHDANTDTMIDSFGNLSLL</sequence>
<protein>
    <submittedName>
        <fullName evidence="2">Uncharacterized protein</fullName>
    </submittedName>
</protein>
<feature type="compositionally biased region" description="Polar residues" evidence="1">
    <location>
        <begin position="20"/>
        <end position="30"/>
    </location>
</feature>
<dbReference type="AlphaFoldDB" id="A0A9Q0M6A9"/>
<evidence type="ECO:0000313" key="3">
    <source>
        <dbReference type="Proteomes" id="UP001142055"/>
    </source>
</evidence>
<proteinExistence type="predicted"/>
<comment type="caution">
    <text evidence="2">The sequence shown here is derived from an EMBL/GenBank/DDBJ whole genome shotgun (WGS) entry which is preliminary data.</text>
</comment>
<gene>
    <name evidence="2" type="ORF">RDWZM_005539</name>
</gene>
<name>A0A9Q0M6A9_BLOTA</name>
<dbReference type="EMBL" id="JAPWDV010000002">
    <property type="protein sequence ID" value="KAJ6219727.1"/>
    <property type="molecule type" value="Genomic_DNA"/>
</dbReference>
<dbReference type="Proteomes" id="UP001142055">
    <property type="component" value="Chromosome 2"/>
</dbReference>
<feature type="compositionally biased region" description="Basic and acidic residues" evidence="1">
    <location>
        <begin position="1"/>
        <end position="15"/>
    </location>
</feature>
<keyword evidence="3" id="KW-1185">Reference proteome</keyword>
<organism evidence="2 3">
    <name type="scientific">Blomia tropicalis</name>
    <name type="common">Mite</name>
    <dbReference type="NCBI Taxonomy" id="40697"/>
    <lineage>
        <taxon>Eukaryota</taxon>
        <taxon>Metazoa</taxon>
        <taxon>Ecdysozoa</taxon>
        <taxon>Arthropoda</taxon>
        <taxon>Chelicerata</taxon>
        <taxon>Arachnida</taxon>
        <taxon>Acari</taxon>
        <taxon>Acariformes</taxon>
        <taxon>Sarcoptiformes</taxon>
        <taxon>Astigmata</taxon>
        <taxon>Glycyphagoidea</taxon>
        <taxon>Echimyopodidae</taxon>
        <taxon>Blomia</taxon>
    </lineage>
</organism>
<evidence type="ECO:0000313" key="2">
    <source>
        <dbReference type="EMBL" id="KAJ6219727.1"/>
    </source>
</evidence>
<accession>A0A9Q0M6A9</accession>